<organism evidence="1 2">
    <name type="scientific">Phytophthora palmivora</name>
    <dbReference type="NCBI Taxonomy" id="4796"/>
    <lineage>
        <taxon>Eukaryota</taxon>
        <taxon>Sar</taxon>
        <taxon>Stramenopiles</taxon>
        <taxon>Oomycota</taxon>
        <taxon>Peronosporomycetes</taxon>
        <taxon>Peronosporales</taxon>
        <taxon>Peronosporaceae</taxon>
        <taxon>Phytophthora</taxon>
    </lineage>
</organism>
<keyword evidence="2" id="KW-1185">Reference proteome</keyword>
<accession>A0A2P4YVS1</accession>
<sequence length="233" mass="26378">MAHVATRCGNIRFSPFGCVPKKDADPRVEARLIHYLSSPPLCRPKVNYRMYNFAPFILLQHLLRIYIGNTQISQKIKGDVQSPFRHIMVGFQISRWFAGSKQENNVAVLDLVLPFGWTGSPEYYRTCALHPARRIHIRVDFDFAEREMIKQCKLEPQSHKNNFTINVCEQLTAVLILLSWGHEWAQSVVPTLPTSDVGSTTNILFPGVTRCPVGTLCRKNSIESSAHAKLSSV</sequence>
<dbReference type="EMBL" id="NCKW01000009">
    <property type="protein sequence ID" value="POM81846.1"/>
    <property type="molecule type" value="Genomic_DNA"/>
</dbReference>
<name>A0A2P4YVS1_9STRA</name>
<evidence type="ECO:0000313" key="1">
    <source>
        <dbReference type="EMBL" id="POM81846.1"/>
    </source>
</evidence>
<evidence type="ECO:0000313" key="2">
    <source>
        <dbReference type="Proteomes" id="UP000237271"/>
    </source>
</evidence>
<comment type="caution">
    <text evidence="1">The sequence shown here is derived from an EMBL/GenBank/DDBJ whole genome shotgun (WGS) entry which is preliminary data.</text>
</comment>
<protein>
    <submittedName>
        <fullName evidence="1">Uncharacterized protein</fullName>
    </submittedName>
</protein>
<reference evidence="1 2" key="1">
    <citation type="journal article" date="2017" name="Genome Biol. Evol.">
        <title>Phytophthora megakarya and P. palmivora, closely related causal agents of cacao black pod rot, underwent increases in genome sizes and gene numbers by different mechanisms.</title>
        <authorList>
            <person name="Ali S.S."/>
            <person name="Shao J."/>
            <person name="Lary D.J."/>
            <person name="Kronmiller B."/>
            <person name="Shen D."/>
            <person name="Strem M.D."/>
            <person name="Amoako-Attah I."/>
            <person name="Akrofi A.Y."/>
            <person name="Begoude B.A."/>
            <person name="Ten Hoopen G.M."/>
            <person name="Coulibaly K."/>
            <person name="Kebe B.I."/>
            <person name="Melnick R.L."/>
            <person name="Guiltinan M.J."/>
            <person name="Tyler B.M."/>
            <person name="Meinhardt L.W."/>
            <person name="Bailey B.A."/>
        </authorList>
    </citation>
    <scope>NUCLEOTIDE SEQUENCE [LARGE SCALE GENOMIC DNA]</scope>
    <source>
        <strain evidence="2">sbr112.9</strain>
    </source>
</reference>
<dbReference type="AlphaFoldDB" id="A0A2P4YVS1"/>
<dbReference type="Proteomes" id="UP000237271">
    <property type="component" value="Unassembled WGS sequence"/>
</dbReference>
<gene>
    <name evidence="1" type="ORF">PHPALM_125</name>
</gene>
<proteinExistence type="predicted"/>